<dbReference type="InterPro" id="IPR036388">
    <property type="entry name" value="WH-like_DNA-bd_sf"/>
</dbReference>
<dbReference type="GO" id="GO:0000729">
    <property type="term" value="P:DNA double-strand break processing"/>
    <property type="evidence" value="ECO:0007669"/>
    <property type="project" value="TreeGrafter"/>
</dbReference>
<dbReference type="EMBL" id="KQ414580">
    <property type="protein sequence ID" value="KOC71057.1"/>
    <property type="molecule type" value="Genomic_DNA"/>
</dbReference>
<dbReference type="PANTHER" id="PTHR46060:SF2">
    <property type="entry name" value="HISTONE-LYSINE N-METHYLTRANSFERASE SETMAR"/>
    <property type="match status" value="1"/>
</dbReference>
<dbReference type="Pfam" id="PF01359">
    <property type="entry name" value="Transposase_1"/>
    <property type="match status" value="1"/>
</dbReference>
<dbReference type="GO" id="GO:0005634">
    <property type="term" value="C:nucleus"/>
    <property type="evidence" value="ECO:0007669"/>
    <property type="project" value="TreeGrafter"/>
</dbReference>
<dbReference type="InterPro" id="IPR041426">
    <property type="entry name" value="Mos1_HTH"/>
</dbReference>
<dbReference type="Gene3D" id="1.10.10.10">
    <property type="entry name" value="Winged helix-like DNA-binding domain superfamily/Winged helix DNA-binding domain"/>
    <property type="match status" value="1"/>
</dbReference>
<feature type="non-terminal residue" evidence="2">
    <location>
        <position position="1"/>
    </location>
</feature>
<dbReference type="AlphaFoldDB" id="A0A0L7RJA6"/>
<accession>A0A0L7RJA6</accession>
<name>A0A0L7RJA6_9HYME</name>
<protein>
    <submittedName>
        <fullName evidence="2">Histone-lysine N-methyltransferase SETMAR</fullName>
    </submittedName>
</protein>
<organism evidence="2 3">
    <name type="scientific">Habropoda laboriosa</name>
    <dbReference type="NCBI Taxonomy" id="597456"/>
    <lineage>
        <taxon>Eukaryota</taxon>
        <taxon>Metazoa</taxon>
        <taxon>Ecdysozoa</taxon>
        <taxon>Arthropoda</taxon>
        <taxon>Hexapoda</taxon>
        <taxon>Insecta</taxon>
        <taxon>Pterygota</taxon>
        <taxon>Neoptera</taxon>
        <taxon>Endopterygota</taxon>
        <taxon>Hymenoptera</taxon>
        <taxon>Apocrita</taxon>
        <taxon>Aculeata</taxon>
        <taxon>Apoidea</taxon>
        <taxon>Anthophila</taxon>
        <taxon>Apidae</taxon>
        <taxon>Habropoda</taxon>
    </lineage>
</organism>
<dbReference type="GO" id="GO:0006303">
    <property type="term" value="P:double-strand break repair via nonhomologous end joining"/>
    <property type="evidence" value="ECO:0007669"/>
    <property type="project" value="TreeGrafter"/>
</dbReference>
<dbReference type="Gene3D" id="3.30.420.10">
    <property type="entry name" value="Ribonuclease H-like superfamily/Ribonuclease H"/>
    <property type="match status" value="2"/>
</dbReference>
<dbReference type="InterPro" id="IPR001888">
    <property type="entry name" value="Transposase_1"/>
</dbReference>
<sequence>LLYEFKLGRKAAETGRNINHVFGESTTSERTVQHWFKIFRDGDESLEDKEGRGRPSAIDNDVLKAYVEDDPCTTVRELVENLNVSKTIVSNHLKEIGKSEKLDKWIPHELNEGQKSRRFEICSALLKRNESEPFLHRIITCDEKWILYDNRRRSAQWLDYDQAPKHFPIPKLHQKKVMVTVWWSRANNNETVTSEKYCKELEEMHKKLFVIQPSLVNRKGPDLSPTDYHFFKHFDNFLREKIFRDKEDAVNTFVEFINSRTPDFYWNRIETLVKRWKKCIESNENYFG</sequence>
<dbReference type="GO" id="GO:0015074">
    <property type="term" value="P:DNA integration"/>
    <property type="evidence" value="ECO:0007669"/>
    <property type="project" value="TreeGrafter"/>
</dbReference>
<dbReference type="Proteomes" id="UP000053825">
    <property type="component" value="Unassembled WGS sequence"/>
</dbReference>
<dbReference type="GO" id="GO:0044774">
    <property type="term" value="P:mitotic DNA integrity checkpoint signaling"/>
    <property type="evidence" value="ECO:0007669"/>
    <property type="project" value="TreeGrafter"/>
</dbReference>
<dbReference type="Pfam" id="PF17906">
    <property type="entry name" value="HTH_48"/>
    <property type="match status" value="1"/>
</dbReference>
<dbReference type="GO" id="GO:0032259">
    <property type="term" value="P:methylation"/>
    <property type="evidence" value="ECO:0007669"/>
    <property type="project" value="UniProtKB-KW"/>
</dbReference>
<evidence type="ECO:0000313" key="3">
    <source>
        <dbReference type="Proteomes" id="UP000053825"/>
    </source>
</evidence>
<feature type="domain" description="Mos1 transposase HTH" evidence="1">
    <location>
        <begin position="1"/>
        <end position="43"/>
    </location>
</feature>
<keyword evidence="3" id="KW-1185">Reference proteome</keyword>
<dbReference type="GO" id="GO:0035861">
    <property type="term" value="C:site of double-strand break"/>
    <property type="evidence" value="ECO:0007669"/>
    <property type="project" value="TreeGrafter"/>
</dbReference>
<dbReference type="GO" id="GO:0046975">
    <property type="term" value="F:histone H3K36 methyltransferase activity"/>
    <property type="evidence" value="ECO:0007669"/>
    <property type="project" value="TreeGrafter"/>
</dbReference>
<reference evidence="2 3" key="1">
    <citation type="submission" date="2015-07" db="EMBL/GenBank/DDBJ databases">
        <title>The genome of Habropoda laboriosa.</title>
        <authorList>
            <person name="Pan H."/>
            <person name="Kapheim K."/>
        </authorList>
    </citation>
    <scope>NUCLEOTIDE SEQUENCE [LARGE SCALE GENOMIC DNA]</scope>
    <source>
        <strain evidence="2">0110345459</strain>
    </source>
</reference>
<dbReference type="GO" id="GO:0000014">
    <property type="term" value="F:single-stranded DNA endodeoxyribonuclease activity"/>
    <property type="evidence" value="ECO:0007669"/>
    <property type="project" value="TreeGrafter"/>
</dbReference>
<dbReference type="GO" id="GO:0031297">
    <property type="term" value="P:replication fork processing"/>
    <property type="evidence" value="ECO:0007669"/>
    <property type="project" value="TreeGrafter"/>
</dbReference>
<dbReference type="GO" id="GO:0042800">
    <property type="term" value="F:histone H3K4 methyltransferase activity"/>
    <property type="evidence" value="ECO:0007669"/>
    <property type="project" value="TreeGrafter"/>
</dbReference>
<dbReference type="STRING" id="597456.A0A0L7RJA6"/>
<dbReference type="OrthoDB" id="7607195at2759"/>
<dbReference type="GO" id="GO:0000793">
    <property type="term" value="C:condensed chromosome"/>
    <property type="evidence" value="ECO:0007669"/>
    <property type="project" value="TreeGrafter"/>
</dbReference>
<dbReference type="GO" id="GO:0003697">
    <property type="term" value="F:single-stranded DNA binding"/>
    <property type="evidence" value="ECO:0007669"/>
    <property type="project" value="TreeGrafter"/>
</dbReference>
<dbReference type="InterPro" id="IPR052709">
    <property type="entry name" value="Transposase-MT_Hybrid"/>
</dbReference>
<dbReference type="Gene3D" id="1.10.10.1450">
    <property type="match status" value="1"/>
</dbReference>
<keyword evidence="2" id="KW-0808">Transferase</keyword>
<dbReference type="PANTHER" id="PTHR46060">
    <property type="entry name" value="MARINER MOS1 TRANSPOSASE-LIKE PROTEIN"/>
    <property type="match status" value="1"/>
</dbReference>
<dbReference type="GO" id="GO:0003690">
    <property type="term" value="F:double-stranded DNA binding"/>
    <property type="evidence" value="ECO:0007669"/>
    <property type="project" value="TreeGrafter"/>
</dbReference>
<gene>
    <name evidence="2" type="ORF">WH47_07201</name>
</gene>
<evidence type="ECO:0000259" key="1">
    <source>
        <dbReference type="Pfam" id="PF17906"/>
    </source>
</evidence>
<dbReference type="GO" id="GO:0044547">
    <property type="term" value="F:DNA topoisomerase binding"/>
    <property type="evidence" value="ECO:0007669"/>
    <property type="project" value="TreeGrafter"/>
</dbReference>
<keyword evidence="2" id="KW-0489">Methyltransferase</keyword>
<dbReference type="InterPro" id="IPR036397">
    <property type="entry name" value="RNaseH_sf"/>
</dbReference>
<proteinExistence type="predicted"/>
<evidence type="ECO:0000313" key="2">
    <source>
        <dbReference type="EMBL" id="KOC71057.1"/>
    </source>
</evidence>